<evidence type="ECO:0000313" key="6">
    <source>
        <dbReference type="Proteomes" id="UP001164748"/>
    </source>
</evidence>
<dbReference type="RefSeq" id="WP_269579295.1">
    <property type="nucleotide sequence ID" value="NZ_CP114588.1"/>
</dbReference>
<dbReference type="PANTHER" id="PTHR30024:SF47">
    <property type="entry name" value="TAURINE-BINDING PERIPLASMIC PROTEIN"/>
    <property type="match status" value="1"/>
</dbReference>
<organism evidence="5 6">
    <name type="scientific">Salinivibrio kushneri</name>
    <dbReference type="NCBI Taxonomy" id="1908198"/>
    <lineage>
        <taxon>Bacteria</taxon>
        <taxon>Pseudomonadati</taxon>
        <taxon>Pseudomonadota</taxon>
        <taxon>Gammaproteobacteria</taxon>
        <taxon>Vibrionales</taxon>
        <taxon>Vibrionaceae</taxon>
        <taxon>Salinivibrio</taxon>
    </lineage>
</organism>
<dbReference type="InterPro" id="IPR015168">
    <property type="entry name" value="SsuA/THI5"/>
</dbReference>
<proteinExistence type="inferred from homology"/>
<evidence type="ECO:0000256" key="3">
    <source>
        <dbReference type="ARBA" id="ARBA00022729"/>
    </source>
</evidence>
<reference evidence="5" key="1">
    <citation type="submission" date="2022-09" db="EMBL/GenBank/DDBJ databases">
        <authorList>
            <person name="Li Z.-J."/>
        </authorList>
    </citation>
    <scope>NUCLEOTIDE SEQUENCE</scope>
    <source>
        <strain evidence="5">TGB11</strain>
    </source>
</reference>
<dbReference type="GO" id="GO:0042597">
    <property type="term" value="C:periplasmic space"/>
    <property type="evidence" value="ECO:0007669"/>
    <property type="project" value="UniProtKB-SubCell"/>
</dbReference>
<comment type="subcellular location">
    <subcellularLocation>
        <location evidence="1">Periplasm</location>
    </subcellularLocation>
</comment>
<evidence type="ECO:0000256" key="2">
    <source>
        <dbReference type="ARBA" id="ARBA00010742"/>
    </source>
</evidence>
<dbReference type="Pfam" id="PF09084">
    <property type="entry name" value="NMT1"/>
    <property type="match status" value="1"/>
</dbReference>
<comment type="similarity">
    <text evidence="2">Belongs to the bacterial solute-binding protein SsuA/TauA family.</text>
</comment>
<dbReference type="Gene3D" id="3.40.190.10">
    <property type="entry name" value="Periplasmic binding protein-like II"/>
    <property type="match status" value="2"/>
</dbReference>
<dbReference type="PANTHER" id="PTHR30024">
    <property type="entry name" value="ALIPHATIC SULFONATES-BINDING PROTEIN-RELATED"/>
    <property type="match status" value="1"/>
</dbReference>
<protein>
    <submittedName>
        <fullName evidence="5">ABC transporter substrate-binding protein</fullName>
    </submittedName>
</protein>
<dbReference type="SUPFAM" id="SSF53850">
    <property type="entry name" value="Periplasmic binding protein-like II"/>
    <property type="match status" value="1"/>
</dbReference>
<dbReference type="Proteomes" id="UP001164748">
    <property type="component" value="Chromosome"/>
</dbReference>
<evidence type="ECO:0000313" key="5">
    <source>
        <dbReference type="EMBL" id="WBA09033.1"/>
    </source>
</evidence>
<evidence type="ECO:0000259" key="4">
    <source>
        <dbReference type="Pfam" id="PF09084"/>
    </source>
</evidence>
<keyword evidence="3" id="KW-0732">Signal</keyword>
<feature type="domain" description="SsuA/THI5-like" evidence="4">
    <location>
        <begin position="45"/>
        <end position="255"/>
    </location>
</feature>
<dbReference type="AlphaFoldDB" id="A0AA47LR76"/>
<accession>A0AA47LR76</accession>
<evidence type="ECO:0000256" key="1">
    <source>
        <dbReference type="ARBA" id="ARBA00004418"/>
    </source>
</evidence>
<dbReference type="GO" id="GO:0042918">
    <property type="term" value="P:alkanesulfonate transmembrane transport"/>
    <property type="evidence" value="ECO:0007669"/>
    <property type="project" value="TreeGrafter"/>
</dbReference>
<gene>
    <name evidence="5" type="ORF">N8M53_02055</name>
</gene>
<dbReference type="EMBL" id="CP114588">
    <property type="protein sequence ID" value="WBA09033.1"/>
    <property type="molecule type" value="Genomic_DNA"/>
</dbReference>
<sequence>MKRGLALVAMIAIALIGFRAWQQLRPPVSEPLSSLTIAVSLTPLSAPIIVAKEQGLFKKQGIDMTLKPVHGGVKSFQTLMSGEVDLATTSETVVMFNSFERDDFNVLTSFVESDNDVKLWSIRREISSSLVDALDKARVGIVASSASEYFFDSLLQLHDIPRAQVEKVYYSPETLPKALLDEEVDAIAIWEPYGYQLLKQSNQPVQSLDSKGLHSLSFLLVSDRLLVNKQHQDMQRVVSALDDAVSFIHQHPERAKAQVSAYLDMSDDKLSWLWQDYLFRLSLNDSLLLRLKNQARWAQEAGLVEGNTPSFRHILNPGPLVEATQKVSLLE</sequence>
<name>A0AA47LR76_9GAMM</name>